<protein>
    <submittedName>
        <fullName evidence="2">Uncharacterized protein</fullName>
    </submittedName>
</protein>
<feature type="compositionally biased region" description="Basic and acidic residues" evidence="1">
    <location>
        <begin position="39"/>
        <end position="64"/>
    </location>
</feature>
<keyword evidence="3" id="KW-1185">Reference proteome</keyword>
<organism evidence="2 3">
    <name type="scientific">Gleimia europaea ACS-120-V-Col10b</name>
    <dbReference type="NCBI Taxonomy" id="883069"/>
    <lineage>
        <taxon>Bacteria</taxon>
        <taxon>Bacillati</taxon>
        <taxon>Actinomycetota</taxon>
        <taxon>Actinomycetes</taxon>
        <taxon>Actinomycetales</taxon>
        <taxon>Actinomycetaceae</taxon>
        <taxon>Gleimia</taxon>
    </lineage>
</organism>
<gene>
    <name evidence="2" type="ORF">HMPREF9238_01436</name>
</gene>
<dbReference type="Proteomes" id="UP000014387">
    <property type="component" value="Unassembled WGS sequence"/>
</dbReference>
<evidence type="ECO:0000313" key="3">
    <source>
        <dbReference type="Proteomes" id="UP000014387"/>
    </source>
</evidence>
<evidence type="ECO:0000313" key="2">
    <source>
        <dbReference type="EMBL" id="EPD31658.1"/>
    </source>
</evidence>
<proteinExistence type="predicted"/>
<reference evidence="2 3" key="1">
    <citation type="submission" date="2013-05" db="EMBL/GenBank/DDBJ databases">
        <title>The Genome Sequence of Actinomyces europaeus ACS-120-V-COL10B.</title>
        <authorList>
            <consortium name="The Broad Institute Genomics Platform"/>
            <person name="Earl A."/>
            <person name="Ward D."/>
            <person name="Feldgarden M."/>
            <person name="Gevers D."/>
            <person name="Saerens B."/>
            <person name="Vaneechoutte M."/>
            <person name="Walker B."/>
            <person name="Young S."/>
            <person name="Zeng Q."/>
            <person name="Gargeya S."/>
            <person name="Fitzgerald M."/>
            <person name="Haas B."/>
            <person name="Abouelleil A."/>
            <person name="Allen A.W."/>
            <person name="Alvarado L."/>
            <person name="Arachchi H.M."/>
            <person name="Berlin A.M."/>
            <person name="Chapman S.B."/>
            <person name="Gainer-Dewar J."/>
            <person name="Goldberg J."/>
            <person name="Griggs A."/>
            <person name="Gujja S."/>
            <person name="Hansen M."/>
            <person name="Howarth C."/>
            <person name="Imamovic A."/>
            <person name="Ireland A."/>
            <person name="Larimer J."/>
            <person name="McCowan C."/>
            <person name="Murphy C."/>
            <person name="Pearson M."/>
            <person name="Poon T.W."/>
            <person name="Priest M."/>
            <person name="Roberts A."/>
            <person name="Saif S."/>
            <person name="Shea T."/>
            <person name="Sisk P."/>
            <person name="Sykes S."/>
            <person name="Wortman J."/>
            <person name="Nusbaum C."/>
            <person name="Birren B."/>
        </authorList>
    </citation>
    <scope>NUCLEOTIDE SEQUENCE [LARGE SCALE GENOMIC DNA]</scope>
    <source>
        <strain evidence="2 3">ACS-120-V-Col10b</strain>
    </source>
</reference>
<name>A0A9W5RFN0_9ACTO</name>
<evidence type="ECO:0000256" key="1">
    <source>
        <dbReference type="SAM" id="MobiDB-lite"/>
    </source>
</evidence>
<dbReference type="AlphaFoldDB" id="A0A9W5RFN0"/>
<comment type="caution">
    <text evidence="2">The sequence shown here is derived from an EMBL/GenBank/DDBJ whole genome shotgun (WGS) entry which is preliminary data.</text>
</comment>
<sequence length="84" mass="9073">MAIEGWIWPVWIGLVDEGGYAPALWVGIASEGGKGQKKGPGERPVEHGRRREVGEKEEQEKTEAKLSPVRAPLVELPAFAGLLG</sequence>
<accession>A0A9W5RFN0</accession>
<dbReference type="EMBL" id="AGWN01000001">
    <property type="protein sequence ID" value="EPD31658.1"/>
    <property type="molecule type" value="Genomic_DNA"/>
</dbReference>
<feature type="region of interest" description="Disordered" evidence="1">
    <location>
        <begin position="30"/>
        <end position="66"/>
    </location>
</feature>